<dbReference type="Pfam" id="PF03625">
    <property type="entry name" value="DUF302"/>
    <property type="match status" value="1"/>
</dbReference>
<accession>A0A1J5SIU2</accession>
<evidence type="ECO:0000313" key="2">
    <source>
        <dbReference type="EMBL" id="OIR00038.1"/>
    </source>
</evidence>
<dbReference type="AlphaFoldDB" id="A0A1J5SIU2"/>
<protein>
    <recommendedName>
        <fullName evidence="1">DUF302 domain-containing protein</fullName>
    </recommendedName>
</protein>
<evidence type="ECO:0000259" key="1">
    <source>
        <dbReference type="Pfam" id="PF03625"/>
    </source>
</evidence>
<dbReference type="SUPFAM" id="SSF103247">
    <property type="entry name" value="TT1751-like"/>
    <property type="match status" value="1"/>
</dbReference>
<reference evidence="2" key="1">
    <citation type="submission" date="2016-10" db="EMBL/GenBank/DDBJ databases">
        <title>Sequence of Gallionella enrichment culture.</title>
        <authorList>
            <person name="Poehlein A."/>
            <person name="Muehling M."/>
            <person name="Daniel R."/>
        </authorList>
    </citation>
    <scope>NUCLEOTIDE SEQUENCE</scope>
</reference>
<sequence length="184" mass="20273">MNKALLIFSLLLVINACSLVKPDVAREPQLIGTVRAGMPAIDPTTGIYELQVHDGVSYQDVVDSLKSVSEGMNFVNPANFPIGEHIKKRGIDPQGIKEVRSFCSLGLGTDIFLDHPEFLVFAPCRIAIYEKPDAQHKLKLFIALARPTFDLKSIKNPTTRAKKAAQELETNLLEIMDKASKGDI</sequence>
<dbReference type="Gene3D" id="3.30.310.70">
    <property type="entry name" value="TT1751-like domain"/>
    <property type="match status" value="1"/>
</dbReference>
<proteinExistence type="predicted"/>
<gene>
    <name evidence="2" type="ORF">GALL_178590</name>
</gene>
<comment type="caution">
    <text evidence="2">The sequence shown here is derived from an EMBL/GenBank/DDBJ whole genome shotgun (WGS) entry which is preliminary data.</text>
</comment>
<dbReference type="InterPro" id="IPR005180">
    <property type="entry name" value="DUF302"/>
</dbReference>
<dbReference type="InterPro" id="IPR035923">
    <property type="entry name" value="TT1751-like_sf"/>
</dbReference>
<dbReference type="EMBL" id="MLJW01000099">
    <property type="protein sequence ID" value="OIR00038.1"/>
    <property type="molecule type" value="Genomic_DNA"/>
</dbReference>
<name>A0A1J5SIU2_9ZZZZ</name>
<feature type="domain" description="DUF302" evidence="1">
    <location>
        <begin position="98"/>
        <end position="132"/>
    </location>
</feature>
<organism evidence="2">
    <name type="scientific">mine drainage metagenome</name>
    <dbReference type="NCBI Taxonomy" id="410659"/>
    <lineage>
        <taxon>unclassified sequences</taxon>
        <taxon>metagenomes</taxon>
        <taxon>ecological metagenomes</taxon>
    </lineage>
</organism>
<dbReference type="CDD" id="cd14797">
    <property type="entry name" value="DUF302"/>
    <property type="match status" value="1"/>
</dbReference>